<comment type="subcellular location">
    <subcellularLocation>
        <location evidence="1">Cytoplasm</location>
    </subcellularLocation>
</comment>
<keyword evidence="3" id="KW-0963">Cytoplasm</keyword>
<evidence type="ECO:0000256" key="2">
    <source>
        <dbReference type="ARBA" id="ARBA00022448"/>
    </source>
</evidence>
<keyword evidence="10" id="KW-1185">Reference proteome</keyword>
<dbReference type="RefSeq" id="WP_307404933.1">
    <property type="nucleotide sequence ID" value="NZ_JAUSUR010000001.1"/>
</dbReference>
<gene>
    <name evidence="9" type="ORF">J2S15_000377</name>
</gene>
<keyword evidence="6" id="KW-0598">Phosphotransferase system</keyword>
<evidence type="ECO:0000256" key="5">
    <source>
        <dbReference type="ARBA" id="ARBA00022679"/>
    </source>
</evidence>
<dbReference type="PANTHER" id="PTHR33799">
    <property type="entry name" value="PTS PERMEASE-RELATED-RELATED"/>
    <property type="match status" value="1"/>
</dbReference>
<evidence type="ECO:0000256" key="7">
    <source>
        <dbReference type="ARBA" id="ARBA00022777"/>
    </source>
</evidence>
<evidence type="ECO:0000256" key="6">
    <source>
        <dbReference type="ARBA" id="ARBA00022683"/>
    </source>
</evidence>
<dbReference type="InterPro" id="IPR036662">
    <property type="entry name" value="PTS_EIIA_man-typ_sf"/>
</dbReference>
<keyword evidence="2" id="KW-0813">Transport</keyword>
<protein>
    <submittedName>
        <fullName evidence="9">PTS system mannose-specific IIA component</fullName>
    </submittedName>
</protein>
<dbReference type="PROSITE" id="PS51096">
    <property type="entry name" value="PTS_EIIA_TYPE_4"/>
    <property type="match status" value="1"/>
</dbReference>
<evidence type="ECO:0000259" key="8">
    <source>
        <dbReference type="PROSITE" id="PS51096"/>
    </source>
</evidence>
<keyword evidence="4" id="KW-0762">Sugar transport</keyword>
<keyword evidence="5" id="KW-0808">Transferase</keyword>
<evidence type="ECO:0000313" key="9">
    <source>
        <dbReference type="EMBL" id="MDQ0359646.1"/>
    </source>
</evidence>
<dbReference type="InterPro" id="IPR051471">
    <property type="entry name" value="Bacterial_PTS_sugar_comp"/>
</dbReference>
<sequence length="137" mass="15218">MVKILIVTHGPLAQAFKESSAMFFGDACDEMETIGLFPQDSPEQLKDKITDKITAMDQGEGVMVFVDIFAGSPFNMTALAIDELKEDHHIQCFTGVNMPFLMEALANKDMMKLDEMTTHLTGLSKDTIVNLRESLDL</sequence>
<comment type="caution">
    <text evidence="9">The sequence shown here is derived from an EMBL/GenBank/DDBJ whole genome shotgun (WGS) entry which is preliminary data.</text>
</comment>
<name>A0ABU0DYW9_9FIRM</name>
<feature type="domain" description="PTS EIIA type-4" evidence="8">
    <location>
        <begin position="1"/>
        <end position="128"/>
    </location>
</feature>
<evidence type="ECO:0000313" key="10">
    <source>
        <dbReference type="Proteomes" id="UP001230220"/>
    </source>
</evidence>
<reference evidence="9 10" key="1">
    <citation type="submission" date="2023-07" db="EMBL/GenBank/DDBJ databases">
        <title>Genomic Encyclopedia of Type Strains, Phase IV (KMG-IV): sequencing the most valuable type-strain genomes for metagenomic binning, comparative biology and taxonomic classification.</title>
        <authorList>
            <person name="Goeker M."/>
        </authorList>
    </citation>
    <scope>NUCLEOTIDE SEQUENCE [LARGE SCALE GENOMIC DNA]</scope>
    <source>
        <strain evidence="9 10">DSM 16784</strain>
    </source>
</reference>
<dbReference type="Proteomes" id="UP001230220">
    <property type="component" value="Unassembled WGS sequence"/>
</dbReference>
<dbReference type="Gene3D" id="3.40.50.510">
    <property type="entry name" value="Phosphotransferase system, mannose-type IIA component"/>
    <property type="match status" value="1"/>
</dbReference>
<accession>A0ABU0DYW9</accession>
<dbReference type="InterPro" id="IPR033887">
    <property type="entry name" value="PTS_IIA_man"/>
</dbReference>
<dbReference type="Pfam" id="PF03610">
    <property type="entry name" value="EIIA-man"/>
    <property type="match status" value="1"/>
</dbReference>
<evidence type="ECO:0000256" key="1">
    <source>
        <dbReference type="ARBA" id="ARBA00004496"/>
    </source>
</evidence>
<evidence type="ECO:0000256" key="3">
    <source>
        <dbReference type="ARBA" id="ARBA00022490"/>
    </source>
</evidence>
<dbReference type="PANTHER" id="PTHR33799:SF1">
    <property type="entry name" value="PTS SYSTEM MANNOSE-SPECIFIC EIIAB COMPONENT-RELATED"/>
    <property type="match status" value="1"/>
</dbReference>
<dbReference type="EMBL" id="JAUSUR010000001">
    <property type="protein sequence ID" value="MDQ0359646.1"/>
    <property type="molecule type" value="Genomic_DNA"/>
</dbReference>
<evidence type="ECO:0000256" key="4">
    <source>
        <dbReference type="ARBA" id="ARBA00022597"/>
    </source>
</evidence>
<dbReference type="CDD" id="cd00006">
    <property type="entry name" value="PTS_IIA_man"/>
    <property type="match status" value="1"/>
</dbReference>
<dbReference type="InterPro" id="IPR004701">
    <property type="entry name" value="PTS_EIIA_man-typ"/>
</dbReference>
<dbReference type="SUPFAM" id="SSF53062">
    <property type="entry name" value="PTS system fructose IIA component-like"/>
    <property type="match status" value="1"/>
</dbReference>
<organism evidence="9 10">
    <name type="scientific">Breznakia pachnodae</name>
    <dbReference type="NCBI Taxonomy" id="265178"/>
    <lineage>
        <taxon>Bacteria</taxon>
        <taxon>Bacillati</taxon>
        <taxon>Bacillota</taxon>
        <taxon>Erysipelotrichia</taxon>
        <taxon>Erysipelotrichales</taxon>
        <taxon>Erysipelotrichaceae</taxon>
        <taxon>Breznakia</taxon>
    </lineage>
</organism>
<keyword evidence="7" id="KW-0418">Kinase</keyword>
<proteinExistence type="predicted"/>